<evidence type="ECO:0000313" key="7">
    <source>
        <dbReference type="EMBL" id="MCR2044142.1"/>
    </source>
</evidence>
<accession>A0A9X2MJ75</accession>
<organism evidence="7 8">
    <name type="scientific">Anaerosalibacter massiliensis</name>
    <dbReference type="NCBI Taxonomy" id="1347392"/>
    <lineage>
        <taxon>Bacteria</taxon>
        <taxon>Bacillati</taxon>
        <taxon>Bacillota</taxon>
        <taxon>Tissierellia</taxon>
        <taxon>Tissierellales</taxon>
        <taxon>Sporanaerobacteraceae</taxon>
        <taxon>Anaerosalibacter</taxon>
    </lineage>
</organism>
<evidence type="ECO:0000256" key="4">
    <source>
        <dbReference type="ARBA" id="ARBA00022989"/>
    </source>
</evidence>
<sequence>MRFIIPILVGAIIGYITNWFAIKMLFRPYEEKKFLGLHIPFTPGLIPKEKSRIAKSVGDTIGVYLLSPEIVTEAIYSDKINNQLREWVEHNINKFKESNKSIKDFTMNIGNGNYYKSLNIIEEKLANFIYSQFKKQKFKDEILNLVEEKVLNSPMDDFYKVIDERLELFIYELSASEEVKITFKNLISKKIDELANDERTLNEIIPEDFINIFKKYINENREDIINELRGIFEEPSVNMRIKESITEFVSQNVSRAITIFMRPELISDKIFNEIEKYIYNRENDENIILVIMASIDKLLEWKATNIFSDISSKIDDEDMLNISSTLLSPISKKENQAKILDIVERKIKYSEADIKESLLNLISNKIEIISNSEVLYEKTLSIVHDIFQMIINKPVSYIFENVDKSTVTSIANFSKAIFDNFVKSKLPYIVELLNISKVVEDEINKFDVAFAEKIIIEIANKELKAITWLGALLGGIMGMLSPLLQLI</sequence>
<feature type="transmembrane region" description="Helical" evidence="6">
    <location>
        <begin position="6"/>
        <end position="26"/>
    </location>
</feature>
<dbReference type="InterPro" id="IPR007383">
    <property type="entry name" value="DUF445"/>
</dbReference>
<dbReference type="PANTHER" id="PTHR35791:SF1">
    <property type="entry name" value="UPF0754 MEMBRANE PROTEIN YHEB"/>
    <property type="match status" value="1"/>
</dbReference>
<evidence type="ECO:0000256" key="3">
    <source>
        <dbReference type="ARBA" id="ARBA00022692"/>
    </source>
</evidence>
<reference evidence="7" key="1">
    <citation type="submission" date="2022-07" db="EMBL/GenBank/DDBJ databases">
        <title>Enhanced cultured diversity of the mouse gut microbiota enables custom-made synthetic communities.</title>
        <authorList>
            <person name="Afrizal A."/>
        </authorList>
    </citation>
    <scope>NUCLEOTIDE SEQUENCE</scope>
    <source>
        <strain evidence="7">DSM 29482</strain>
    </source>
</reference>
<evidence type="ECO:0000313" key="8">
    <source>
        <dbReference type="Proteomes" id="UP001142078"/>
    </source>
</evidence>
<keyword evidence="3 6" id="KW-0812">Transmembrane</keyword>
<comment type="subcellular location">
    <subcellularLocation>
        <location evidence="1">Endomembrane system</location>
    </subcellularLocation>
</comment>
<gene>
    <name evidence="7" type="ORF">NSA23_08425</name>
</gene>
<dbReference type="AlphaFoldDB" id="A0A9X2MJ75"/>
<dbReference type="PANTHER" id="PTHR35791">
    <property type="entry name" value="UPF0754 MEMBRANE PROTEIN YHEB"/>
    <property type="match status" value="1"/>
</dbReference>
<dbReference type="EMBL" id="JANJZL010000004">
    <property type="protein sequence ID" value="MCR2044142.1"/>
    <property type="molecule type" value="Genomic_DNA"/>
</dbReference>
<keyword evidence="5 6" id="KW-0472">Membrane</keyword>
<evidence type="ECO:0000256" key="2">
    <source>
        <dbReference type="ARBA" id="ARBA00008053"/>
    </source>
</evidence>
<keyword evidence="4 6" id="KW-1133">Transmembrane helix</keyword>
<comment type="caution">
    <text evidence="7">The sequence shown here is derived from an EMBL/GenBank/DDBJ whole genome shotgun (WGS) entry which is preliminary data.</text>
</comment>
<evidence type="ECO:0000256" key="1">
    <source>
        <dbReference type="ARBA" id="ARBA00004308"/>
    </source>
</evidence>
<dbReference type="Pfam" id="PF04286">
    <property type="entry name" value="DUF445"/>
    <property type="match status" value="1"/>
</dbReference>
<name>A0A9X2MJ75_9FIRM</name>
<proteinExistence type="inferred from homology"/>
<evidence type="ECO:0000256" key="5">
    <source>
        <dbReference type="ARBA" id="ARBA00023136"/>
    </source>
</evidence>
<dbReference type="Proteomes" id="UP001142078">
    <property type="component" value="Unassembled WGS sequence"/>
</dbReference>
<comment type="similarity">
    <text evidence="2">Belongs to the UPF0754 family.</text>
</comment>
<evidence type="ECO:0000256" key="6">
    <source>
        <dbReference type="SAM" id="Phobius"/>
    </source>
</evidence>
<protein>
    <submittedName>
        <fullName evidence="7">DUF445 domain-containing protein</fullName>
    </submittedName>
</protein>
<dbReference type="GO" id="GO:0012505">
    <property type="term" value="C:endomembrane system"/>
    <property type="evidence" value="ECO:0007669"/>
    <property type="project" value="UniProtKB-SubCell"/>
</dbReference>
<dbReference type="RefSeq" id="WP_257490401.1">
    <property type="nucleotide sequence ID" value="NZ_JANJZL010000004.1"/>
</dbReference>
<keyword evidence="8" id="KW-1185">Reference proteome</keyword>